<sequence>MIVLSIDTSCPTLKIGVCRERLLASSILEPPVTHAETIVPAMERVLQSAGIGKKEIELLAVAGGPGSFTGLRIGIATAKGISLGLGVPMVLVPTLDVYGMVWRDLHGIVVPVLDARKHRIYCALYHRGEKIGRWMDIELTDIIAKLQAEEEVHFVGPDADFAETTCLERPGWTIHSPEPEKEIEALAMLGAGIYKEKGPAEDSAGPMYLREPEIGEPLAR</sequence>
<keyword evidence="3" id="KW-0378">Hydrolase</keyword>
<gene>
    <name evidence="3" type="ORF">SPIRO4BDMA_50917</name>
</gene>
<dbReference type="GO" id="GO:0006508">
    <property type="term" value="P:proteolysis"/>
    <property type="evidence" value="ECO:0007669"/>
    <property type="project" value="UniProtKB-KW"/>
</dbReference>
<dbReference type="Gene3D" id="3.30.420.40">
    <property type="match status" value="2"/>
</dbReference>
<accession>A0A3P3XT03</accession>
<keyword evidence="3" id="KW-0645">Protease</keyword>
<evidence type="ECO:0000313" key="3">
    <source>
        <dbReference type="EMBL" id="SLM19402.1"/>
    </source>
</evidence>
<dbReference type="InterPro" id="IPR000905">
    <property type="entry name" value="Gcp-like_dom"/>
</dbReference>
<dbReference type="AlphaFoldDB" id="A0A3P3XT03"/>
<protein>
    <submittedName>
        <fullName evidence="3">Putative Peptidase M22 glycoprotease</fullName>
    </submittedName>
</protein>
<organism evidence="3">
    <name type="scientific">uncultured spirochete</name>
    <dbReference type="NCBI Taxonomy" id="156406"/>
    <lineage>
        <taxon>Bacteria</taxon>
        <taxon>Pseudomonadati</taxon>
        <taxon>Spirochaetota</taxon>
        <taxon>Spirochaetia</taxon>
        <taxon>Spirochaetales</taxon>
        <taxon>environmental samples</taxon>
    </lineage>
</organism>
<feature type="region of interest" description="Disordered" evidence="1">
    <location>
        <begin position="198"/>
        <end position="220"/>
    </location>
</feature>
<dbReference type="NCBIfam" id="TIGR03725">
    <property type="entry name" value="T6A_YeaZ"/>
    <property type="match status" value="1"/>
</dbReference>
<dbReference type="EMBL" id="FWDO01000005">
    <property type="protein sequence ID" value="SLM19402.1"/>
    <property type="molecule type" value="Genomic_DNA"/>
</dbReference>
<reference evidence="3" key="1">
    <citation type="submission" date="2017-02" db="EMBL/GenBank/DDBJ databases">
        <authorList>
            <person name="Regsiter A."/>
            <person name="William W."/>
        </authorList>
    </citation>
    <scope>NUCLEOTIDE SEQUENCE</scope>
    <source>
        <strain evidence="3">BdmA 4</strain>
    </source>
</reference>
<dbReference type="GO" id="GO:0008233">
    <property type="term" value="F:peptidase activity"/>
    <property type="evidence" value="ECO:0007669"/>
    <property type="project" value="UniProtKB-KW"/>
</dbReference>
<evidence type="ECO:0000259" key="2">
    <source>
        <dbReference type="Pfam" id="PF00814"/>
    </source>
</evidence>
<proteinExistence type="predicted"/>
<dbReference type="Pfam" id="PF00814">
    <property type="entry name" value="TsaD"/>
    <property type="match status" value="1"/>
</dbReference>
<dbReference type="CDD" id="cd24032">
    <property type="entry name" value="ASKHA_NBD_TsaB"/>
    <property type="match status" value="1"/>
</dbReference>
<feature type="domain" description="Gcp-like" evidence="2">
    <location>
        <begin position="33"/>
        <end position="154"/>
    </location>
</feature>
<dbReference type="PANTHER" id="PTHR11735:SF11">
    <property type="entry name" value="TRNA THREONYLCARBAMOYLADENOSINE BIOSYNTHESIS PROTEIN TSAB"/>
    <property type="match status" value="1"/>
</dbReference>
<dbReference type="PANTHER" id="PTHR11735">
    <property type="entry name" value="TRNA N6-ADENOSINE THREONYLCARBAMOYLTRANSFERASE"/>
    <property type="match status" value="1"/>
</dbReference>
<evidence type="ECO:0000256" key="1">
    <source>
        <dbReference type="SAM" id="MobiDB-lite"/>
    </source>
</evidence>
<dbReference type="InterPro" id="IPR022496">
    <property type="entry name" value="T6A_TsaB"/>
</dbReference>
<name>A0A3P3XT03_9SPIR</name>
<dbReference type="GO" id="GO:0005829">
    <property type="term" value="C:cytosol"/>
    <property type="evidence" value="ECO:0007669"/>
    <property type="project" value="TreeGrafter"/>
</dbReference>
<dbReference type="InterPro" id="IPR043129">
    <property type="entry name" value="ATPase_NBD"/>
</dbReference>
<dbReference type="GO" id="GO:0002949">
    <property type="term" value="P:tRNA threonylcarbamoyladenosine modification"/>
    <property type="evidence" value="ECO:0007669"/>
    <property type="project" value="InterPro"/>
</dbReference>
<dbReference type="SUPFAM" id="SSF53067">
    <property type="entry name" value="Actin-like ATPase domain"/>
    <property type="match status" value="2"/>
</dbReference>